<feature type="region of interest" description="Disordered" evidence="3">
    <location>
        <begin position="146"/>
        <end position="167"/>
    </location>
</feature>
<dbReference type="InterPro" id="IPR036424">
    <property type="entry name" value="UPP_synth-like_sf"/>
</dbReference>
<proteinExistence type="inferred from homology"/>
<dbReference type="Pfam" id="PF01255">
    <property type="entry name" value="Prenyltransf"/>
    <property type="match status" value="1"/>
</dbReference>
<protein>
    <submittedName>
        <fullName evidence="4">Undecaprenyl diphosphate synthase family protein</fullName>
    </submittedName>
</protein>
<evidence type="ECO:0000256" key="2">
    <source>
        <dbReference type="ARBA" id="ARBA00038453"/>
    </source>
</evidence>
<comment type="similarity">
    <text evidence="2">Belongs to the UPP synthase family. Z-FPP synthase subfamily.</text>
</comment>
<gene>
    <name evidence="4" type="ORF">FXF65_32285</name>
</gene>
<keyword evidence="1" id="KW-0808">Transferase</keyword>
<dbReference type="AlphaFoldDB" id="A0A5D0TVN2"/>
<comment type="caution">
    <text evidence="4">The sequence shown here is derived from an EMBL/GenBank/DDBJ whole genome shotgun (WGS) entry which is preliminary data.</text>
</comment>
<dbReference type="GO" id="GO:0045547">
    <property type="term" value="F:ditrans,polycis-polyprenyl diphosphate synthase [(2E,6E)-farnesyl diphosphate specific] activity"/>
    <property type="evidence" value="ECO:0007669"/>
    <property type="project" value="TreeGrafter"/>
</dbReference>
<organism evidence="4 5">
    <name type="scientific">Actinomadura syzygii</name>
    <dbReference type="NCBI Taxonomy" id="1427538"/>
    <lineage>
        <taxon>Bacteria</taxon>
        <taxon>Bacillati</taxon>
        <taxon>Actinomycetota</taxon>
        <taxon>Actinomycetes</taxon>
        <taxon>Streptosporangiales</taxon>
        <taxon>Thermomonosporaceae</taxon>
        <taxon>Actinomadura</taxon>
    </lineage>
</organism>
<evidence type="ECO:0000313" key="5">
    <source>
        <dbReference type="Proteomes" id="UP000322634"/>
    </source>
</evidence>
<dbReference type="Proteomes" id="UP000322634">
    <property type="component" value="Unassembled WGS sequence"/>
</dbReference>
<dbReference type="InterPro" id="IPR001441">
    <property type="entry name" value="UPP_synth-like"/>
</dbReference>
<dbReference type="SUPFAM" id="SSF64005">
    <property type="entry name" value="Undecaprenyl diphosphate synthase"/>
    <property type="match status" value="1"/>
</dbReference>
<feature type="region of interest" description="Disordered" evidence="3">
    <location>
        <begin position="344"/>
        <end position="366"/>
    </location>
</feature>
<keyword evidence="5" id="KW-1185">Reference proteome</keyword>
<dbReference type="EMBL" id="VSFF01000013">
    <property type="protein sequence ID" value="TYC09804.1"/>
    <property type="molecule type" value="Genomic_DNA"/>
</dbReference>
<dbReference type="PANTHER" id="PTHR10291:SF43">
    <property type="entry name" value="DEHYDRODOLICHYL DIPHOSPHATE SYNTHASE COMPLEX SUBUNIT DHDDS"/>
    <property type="match status" value="1"/>
</dbReference>
<accession>A0A5D0TVN2</accession>
<dbReference type="GO" id="GO:0016094">
    <property type="term" value="P:polyprenol biosynthetic process"/>
    <property type="evidence" value="ECO:0007669"/>
    <property type="project" value="TreeGrafter"/>
</dbReference>
<dbReference type="RefSeq" id="WP_148353854.1">
    <property type="nucleotide sequence ID" value="NZ_JBHSBF010000018.1"/>
</dbReference>
<sequence length="366" mass="38964">MASSTLPGHVVVIMDGGTHWASYRGLDFSPVSVPADPALRAVIDAALQQRVPFLTLVPPPEAVRDAAWMLVDPLLNGLGARRLHHRGVRIRTLGDTSGLPEETAARLVQAGALPAGDTALHLTVAVDHDGRSELLDAVRALLATGRGDRSGDSEGGPVTSDAVHRRLHGDDGLPEVDLVIRTGGRHRLSHVLPWHCADAELIFLDVLWPDFTTEHFRRALELYDLRQRCEEDLHHEDAPHLGVPDLTPFEADLHDGDPMRAAVTGDRRRLVPSLVGVGGLVTLPVTVTVHLGGNLVDNLHDTARFAKARLARALLGEPLGTTAEHVPMPGDLAGPILDAGCGHPWATAPETVTDAGPGEPSGRPGP</sequence>
<evidence type="ECO:0000256" key="3">
    <source>
        <dbReference type="SAM" id="MobiDB-lite"/>
    </source>
</evidence>
<dbReference type="PANTHER" id="PTHR10291">
    <property type="entry name" value="DEHYDRODOLICHYL DIPHOSPHATE SYNTHASE FAMILY MEMBER"/>
    <property type="match status" value="1"/>
</dbReference>
<reference evidence="4 5" key="1">
    <citation type="submission" date="2019-08" db="EMBL/GenBank/DDBJ databases">
        <title>Actinomadura sp. nov. CYP1-5 isolated from mountain soil.</title>
        <authorList>
            <person name="Songsumanus A."/>
            <person name="Kuncharoen N."/>
            <person name="Kudo T."/>
            <person name="Yuki M."/>
            <person name="Igarashi Y."/>
            <person name="Tanasupawat S."/>
        </authorList>
    </citation>
    <scope>NUCLEOTIDE SEQUENCE [LARGE SCALE GENOMIC DNA]</scope>
    <source>
        <strain evidence="4 5">GKU157</strain>
    </source>
</reference>
<evidence type="ECO:0000256" key="1">
    <source>
        <dbReference type="ARBA" id="ARBA00022679"/>
    </source>
</evidence>
<dbReference type="Gene3D" id="3.40.1180.10">
    <property type="entry name" value="Decaprenyl diphosphate synthase-like"/>
    <property type="match status" value="1"/>
</dbReference>
<name>A0A5D0TVN2_9ACTN</name>
<dbReference type="OrthoDB" id="4191603at2"/>
<evidence type="ECO:0000313" key="4">
    <source>
        <dbReference type="EMBL" id="TYC09804.1"/>
    </source>
</evidence>